<feature type="compositionally biased region" description="Low complexity" evidence="1">
    <location>
        <begin position="28"/>
        <end position="49"/>
    </location>
</feature>
<dbReference type="STRING" id="1612308.SAMN05444581_11610"/>
<gene>
    <name evidence="3" type="ORF">SAMN05444581_11610</name>
</gene>
<dbReference type="InterPro" id="IPR009642">
    <property type="entry name" value="DUF1236"/>
</dbReference>
<dbReference type="AlphaFoldDB" id="A0A1I4BS11"/>
<dbReference type="RefSeq" id="WP_091685256.1">
    <property type="nucleotide sequence ID" value="NZ_FOSN01000016.1"/>
</dbReference>
<evidence type="ECO:0000313" key="3">
    <source>
        <dbReference type="EMBL" id="SFK70786.1"/>
    </source>
</evidence>
<dbReference type="EMBL" id="FOSN01000016">
    <property type="protein sequence ID" value="SFK70786.1"/>
    <property type="molecule type" value="Genomic_DNA"/>
</dbReference>
<evidence type="ECO:0000313" key="4">
    <source>
        <dbReference type="Proteomes" id="UP000198755"/>
    </source>
</evidence>
<feature type="signal peptide" evidence="2">
    <location>
        <begin position="1"/>
        <end position="23"/>
    </location>
</feature>
<protein>
    <recommendedName>
        <fullName evidence="5">DUF1236 domain-containing protein</fullName>
    </recommendedName>
</protein>
<dbReference type="Pfam" id="PF06823">
    <property type="entry name" value="DUF1236"/>
    <property type="match status" value="1"/>
</dbReference>
<dbReference type="Proteomes" id="UP000198755">
    <property type="component" value="Unassembled WGS sequence"/>
</dbReference>
<feature type="region of interest" description="Disordered" evidence="1">
    <location>
        <begin position="28"/>
        <end position="82"/>
    </location>
</feature>
<keyword evidence="2" id="KW-0732">Signal</keyword>
<dbReference type="OrthoDB" id="102964at2"/>
<evidence type="ECO:0000256" key="2">
    <source>
        <dbReference type="SAM" id="SignalP"/>
    </source>
</evidence>
<feature type="chain" id="PRO_5011647404" description="DUF1236 domain-containing protein" evidence="2">
    <location>
        <begin position="24"/>
        <end position="148"/>
    </location>
</feature>
<name>A0A1I4BS11_9HYPH</name>
<sequence length="148" mass="15141">MTKHAFYASALLAIVALPLAAHAQPLPGAASPGAAPAAAASPATPSEAAVKGSAAGPAKAMTEPKAAAETGSPSAEQRGKIQKFVVREKKPSIKFADKVAVGAVLPDSVELYALPADIGAKQDLRYTIVNDRAVLVEARSRKVTEFIN</sequence>
<organism evidence="3 4">
    <name type="scientific">Methylocapsa palsarum</name>
    <dbReference type="NCBI Taxonomy" id="1612308"/>
    <lineage>
        <taxon>Bacteria</taxon>
        <taxon>Pseudomonadati</taxon>
        <taxon>Pseudomonadota</taxon>
        <taxon>Alphaproteobacteria</taxon>
        <taxon>Hyphomicrobiales</taxon>
        <taxon>Beijerinckiaceae</taxon>
        <taxon>Methylocapsa</taxon>
    </lineage>
</organism>
<evidence type="ECO:0000256" key="1">
    <source>
        <dbReference type="SAM" id="MobiDB-lite"/>
    </source>
</evidence>
<evidence type="ECO:0008006" key="5">
    <source>
        <dbReference type="Google" id="ProtNLM"/>
    </source>
</evidence>
<dbReference type="PROSITE" id="PS50890">
    <property type="entry name" value="PUA"/>
    <property type="match status" value="1"/>
</dbReference>
<keyword evidence="4" id="KW-1185">Reference proteome</keyword>
<accession>A0A1I4BS11</accession>
<proteinExistence type="predicted"/>
<reference evidence="3 4" key="1">
    <citation type="submission" date="2016-10" db="EMBL/GenBank/DDBJ databases">
        <authorList>
            <person name="de Groot N.N."/>
        </authorList>
    </citation>
    <scope>NUCLEOTIDE SEQUENCE [LARGE SCALE GENOMIC DNA]</scope>
    <source>
        <strain evidence="3 4">NE2</strain>
    </source>
</reference>